<keyword evidence="1" id="KW-0732">Signal</keyword>
<dbReference type="PROSITE" id="PS51257">
    <property type="entry name" value="PROKAR_LIPOPROTEIN"/>
    <property type="match status" value="1"/>
</dbReference>
<evidence type="ECO:0000313" key="2">
    <source>
        <dbReference type="EMBL" id="MTW11559.1"/>
    </source>
</evidence>
<dbReference type="Proteomes" id="UP000472320">
    <property type="component" value="Unassembled WGS sequence"/>
</dbReference>
<name>A0A6L6QH41_9BURK</name>
<proteinExistence type="predicted"/>
<evidence type="ECO:0000256" key="1">
    <source>
        <dbReference type="SAM" id="SignalP"/>
    </source>
</evidence>
<dbReference type="OrthoDB" id="6382175at2"/>
<gene>
    <name evidence="2" type="ORF">GM658_13215</name>
</gene>
<evidence type="ECO:0000313" key="3">
    <source>
        <dbReference type="Proteomes" id="UP000472320"/>
    </source>
</evidence>
<evidence type="ECO:0008006" key="4">
    <source>
        <dbReference type="Google" id="ProtNLM"/>
    </source>
</evidence>
<comment type="caution">
    <text evidence="2">The sequence shown here is derived from an EMBL/GenBank/DDBJ whole genome shotgun (WGS) entry which is preliminary data.</text>
</comment>
<sequence>MMKKVLEAGLAITMLSALAACGGGGGGGGDDRPEKASMLVDFDRDGVTGWTGSTSDYTPETAPTNVTFEQRGLPAPINGKGYFIGGTNRSDDLFLFVKRQFSGLKKNVTYNLDFSLKFASNTPSGCQGVGGAPGESVWIYAGATAAEPKAVTVNNDTRMNIDRGNQAQGGKDAQVIGNIANGLACGSTAYVSKTVKNNKVQKVTTDANGDVWIILGIDSGFEAYSSVTLQSVQIDATPSTP</sequence>
<feature type="signal peptide" evidence="1">
    <location>
        <begin position="1"/>
        <end position="19"/>
    </location>
</feature>
<feature type="chain" id="PRO_5026718496" description="Lipoprotein" evidence="1">
    <location>
        <begin position="20"/>
        <end position="241"/>
    </location>
</feature>
<dbReference type="RefSeq" id="WP_155454505.1">
    <property type="nucleotide sequence ID" value="NZ_WNKX01000008.1"/>
</dbReference>
<dbReference type="EMBL" id="WNKX01000008">
    <property type="protein sequence ID" value="MTW11559.1"/>
    <property type="molecule type" value="Genomic_DNA"/>
</dbReference>
<keyword evidence="3" id="KW-1185">Reference proteome</keyword>
<protein>
    <recommendedName>
        <fullName evidence="4">Lipoprotein</fullName>
    </recommendedName>
</protein>
<dbReference type="AlphaFoldDB" id="A0A6L6QH41"/>
<organism evidence="2 3">
    <name type="scientific">Massilia eburnea</name>
    <dbReference type="NCBI Taxonomy" id="1776165"/>
    <lineage>
        <taxon>Bacteria</taxon>
        <taxon>Pseudomonadati</taxon>
        <taxon>Pseudomonadota</taxon>
        <taxon>Betaproteobacteria</taxon>
        <taxon>Burkholderiales</taxon>
        <taxon>Oxalobacteraceae</taxon>
        <taxon>Telluria group</taxon>
        <taxon>Massilia</taxon>
    </lineage>
</organism>
<reference evidence="2 3" key="1">
    <citation type="submission" date="2019-11" db="EMBL/GenBank/DDBJ databases">
        <title>Type strains purchased from KCTC, JCM and DSMZ.</title>
        <authorList>
            <person name="Lu H."/>
        </authorList>
    </citation>
    <scope>NUCLEOTIDE SEQUENCE [LARGE SCALE GENOMIC DNA]</scope>
    <source>
        <strain evidence="2 3">JCM 31587</strain>
    </source>
</reference>
<accession>A0A6L6QH41</accession>